<dbReference type="Gene3D" id="1.20.58.340">
    <property type="entry name" value="Magnesium transport protein CorA, transmembrane region"/>
    <property type="match status" value="1"/>
</dbReference>
<organism evidence="2 3">
    <name type="scientific">Clonostachys byssicola</name>
    <dbReference type="NCBI Taxonomy" id="160290"/>
    <lineage>
        <taxon>Eukaryota</taxon>
        <taxon>Fungi</taxon>
        <taxon>Dikarya</taxon>
        <taxon>Ascomycota</taxon>
        <taxon>Pezizomycotina</taxon>
        <taxon>Sordariomycetes</taxon>
        <taxon>Hypocreomycetidae</taxon>
        <taxon>Hypocreales</taxon>
        <taxon>Bionectriaceae</taxon>
        <taxon>Clonostachys</taxon>
    </lineage>
</organism>
<keyword evidence="1" id="KW-1133">Transmembrane helix</keyword>
<feature type="transmembrane region" description="Helical" evidence="1">
    <location>
        <begin position="400"/>
        <end position="424"/>
    </location>
</feature>
<dbReference type="Proteomes" id="UP000754883">
    <property type="component" value="Unassembled WGS sequence"/>
</dbReference>
<feature type="transmembrane region" description="Helical" evidence="1">
    <location>
        <begin position="436"/>
        <end position="458"/>
    </location>
</feature>
<accession>A0A9N9UJW3</accession>
<keyword evidence="1" id="KW-0812">Transmembrane</keyword>
<reference evidence="2 3" key="2">
    <citation type="submission" date="2021-10" db="EMBL/GenBank/DDBJ databases">
        <authorList>
            <person name="Piombo E."/>
        </authorList>
    </citation>
    <scope>NUCLEOTIDE SEQUENCE [LARGE SCALE GENOMIC DNA]</scope>
</reference>
<proteinExistence type="predicted"/>
<protein>
    <submittedName>
        <fullName evidence="2">Uncharacterized protein</fullName>
    </submittedName>
</protein>
<evidence type="ECO:0000313" key="2">
    <source>
        <dbReference type="EMBL" id="CAG9990938.1"/>
    </source>
</evidence>
<dbReference type="OrthoDB" id="3561681at2759"/>
<keyword evidence="3" id="KW-1185">Reference proteome</keyword>
<gene>
    <name evidence="2" type="ORF">CBYS24578_00007164</name>
</gene>
<dbReference type="AlphaFoldDB" id="A0A9N9UJW3"/>
<dbReference type="EMBL" id="CABFNO020001476">
    <property type="protein sequence ID" value="CAG9990938.1"/>
    <property type="molecule type" value="Genomic_DNA"/>
</dbReference>
<keyword evidence="1" id="KW-0472">Membrane</keyword>
<reference evidence="3" key="1">
    <citation type="submission" date="2019-06" db="EMBL/GenBank/DDBJ databases">
        <authorList>
            <person name="Broberg M."/>
        </authorList>
    </citation>
    <scope>NUCLEOTIDE SEQUENCE [LARGE SCALE GENOMIC DNA]</scope>
</reference>
<evidence type="ECO:0000313" key="3">
    <source>
        <dbReference type="Proteomes" id="UP000754883"/>
    </source>
</evidence>
<evidence type="ECO:0000256" key="1">
    <source>
        <dbReference type="SAM" id="Phobius"/>
    </source>
</evidence>
<name>A0A9N9UJW3_9HYPO</name>
<comment type="caution">
    <text evidence="2">The sequence shown here is derived from an EMBL/GenBank/DDBJ whole genome shotgun (WGS) entry which is preliminary data.</text>
</comment>
<sequence length="481" mass="55119">MMDWMPADPTFLPNDWRIFGYKEEGAQDARAIRKLQKDEIPVVEALSTDESWERWFSNTIGISPLDTEREGLHLLLCSRAPEVFEGDPSPPSYLPFTLPIWELVVPSWHVHRGITRVISRRVACFSATKHLNSSEQPEFCKCGAFVITIDSCIKVLTSAIYSAYLARMSAGLPDDLALSTTYIPGTKSQFCIVYGCNKSQMQKIQRRISLAGDGLHHPLTTVGIFAEIERERLVSAVDDLVDQFSLRAEVLDMKYWNTDIPVDNRKTRENLAICLRSRELADQIRSTKRQISKFISHIDRFNEWMTGINSEATNNTVDVKERMKFREIGERIRIRLQDILHEYDDKIDECKMMSESLSLIMQTQWNQIAQKDSTTNTKIARVNNMIAVETKTESIQMKSIALLTMIYIPLSCVAQSVFSTSLFNFPSDGQSIVSKYIWVFVVCSLVLTLVTVATWHYATNWYEKKKLERSNSFKFMGDNLV</sequence>